<gene>
    <name evidence="4" type="ORF">LZC95_15210</name>
</gene>
<dbReference type="EMBL" id="CP089982">
    <property type="protein sequence ID" value="WXA98179.1"/>
    <property type="molecule type" value="Genomic_DNA"/>
</dbReference>
<dbReference type="Pfam" id="PF13561">
    <property type="entry name" value="adh_short_C2"/>
    <property type="match status" value="1"/>
</dbReference>
<protein>
    <submittedName>
        <fullName evidence="4">SDR family oxidoreductase</fullName>
    </submittedName>
</protein>
<evidence type="ECO:0000256" key="2">
    <source>
        <dbReference type="ARBA" id="ARBA00023002"/>
    </source>
</evidence>
<dbReference type="PANTHER" id="PTHR48107:SF16">
    <property type="entry name" value="NADPH-DEPENDENT ALDEHYDE REDUCTASE 1, CHLOROPLASTIC"/>
    <property type="match status" value="1"/>
</dbReference>
<evidence type="ECO:0000256" key="1">
    <source>
        <dbReference type="ARBA" id="ARBA00006484"/>
    </source>
</evidence>
<evidence type="ECO:0000256" key="3">
    <source>
        <dbReference type="SAM" id="MobiDB-lite"/>
    </source>
</evidence>
<feature type="region of interest" description="Disordered" evidence="3">
    <location>
        <begin position="1"/>
        <end position="38"/>
    </location>
</feature>
<evidence type="ECO:0000313" key="5">
    <source>
        <dbReference type="Proteomes" id="UP001379533"/>
    </source>
</evidence>
<dbReference type="InterPro" id="IPR002347">
    <property type="entry name" value="SDR_fam"/>
</dbReference>
<evidence type="ECO:0000313" key="4">
    <source>
        <dbReference type="EMBL" id="WXA98179.1"/>
    </source>
</evidence>
<reference evidence="4 5" key="1">
    <citation type="submission" date="2021-12" db="EMBL/GenBank/DDBJ databases">
        <title>Discovery of the Pendulisporaceae a myxobacterial family with distinct sporulation behavior and unique specialized metabolism.</title>
        <authorList>
            <person name="Garcia R."/>
            <person name="Popoff A."/>
            <person name="Bader C.D."/>
            <person name="Loehr J."/>
            <person name="Walesch S."/>
            <person name="Walt C."/>
            <person name="Boldt J."/>
            <person name="Bunk B."/>
            <person name="Haeckl F.J.F.P.J."/>
            <person name="Gunesch A.P."/>
            <person name="Birkelbach J."/>
            <person name="Nuebel U."/>
            <person name="Pietschmann T."/>
            <person name="Bach T."/>
            <person name="Mueller R."/>
        </authorList>
    </citation>
    <scope>NUCLEOTIDE SEQUENCE [LARGE SCALE GENOMIC DNA]</scope>
    <source>
        <strain evidence="4 5">MSr12523</strain>
    </source>
</reference>
<accession>A0ABZ2KJE1</accession>
<dbReference type="InterPro" id="IPR036291">
    <property type="entry name" value="NAD(P)-bd_dom_sf"/>
</dbReference>
<sequence>MRDPKTAGKKPPFREEEQDAPARESVMRTKPDFGEESYKGHGRLEGRVALVTGADSGIGRAVALAFAREGADVAVSYWKEHDDARETARVVEAAGKRAVLLPGDLASADECRRVVDETVKAFGRIDVLVNNAAFQGETVESFEDLDTERIERTFRTNILAMFHIVKHALPHMKAGATIINTASIQAYLPSGPILDYASTKGAIITFTKGLAQEVIKKGIRANAVAPGPVWTPLIVQSFEGEKIAKFGGNSPMERPAQPAELAPAFVFLACDESRYVNGEVLGVTGGKPLA</sequence>
<dbReference type="PRINTS" id="PR00081">
    <property type="entry name" value="GDHRDH"/>
</dbReference>
<dbReference type="RefSeq" id="WP_394848790.1">
    <property type="nucleotide sequence ID" value="NZ_CP089982.1"/>
</dbReference>
<proteinExistence type="inferred from homology"/>
<keyword evidence="5" id="KW-1185">Reference proteome</keyword>
<organism evidence="4 5">
    <name type="scientific">Pendulispora brunnea</name>
    <dbReference type="NCBI Taxonomy" id="2905690"/>
    <lineage>
        <taxon>Bacteria</taxon>
        <taxon>Pseudomonadati</taxon>
        <taxon>Myxococcota</taxon>
        <taxon>Myxococcia</taxon>
        <taxon>Myxococcales</taxon>
        <taxon>Sorangiineae</taxon>
        <taxon>Pendulisporaceae</taxon>
        <taxon>Pendulispora</taxon>
    </lineage>
</organism>
<dbReference type="SUPFAM" id="SSF51735">
    <property type="entry name" value="NAD(P)-binding Rossmann-fold domains"/>
    <property type="match status" value="1"/>
</dbReference>
<comment type="similarity">
    <text evidence="1">Belongs to the short-chain dehydrogenases/reductases (SDR) family.</text>
</comment>
<dbReference type="PROSITE" id="PS00061">
    <property type="entry name" value="ADH_SHORT"/>
    <property type="match status" value="1"/>
</dbReference>
<dbReference type="PRINTS" id="PR00080">
    <property type="entry name" value="SDRFAMILY"/>
</dbReference>
<keyword evidence="2" id="KW-0560">Oxidoreductase</keyword>
<dbReference type="Proteomes" id="UP001379533">
    <property type="component" value="Chromosome"/>
</dbReference>
<dbReference type="Gene3D" id="3.40.50.720">
    <property type="entry name" value="NAD(P)-binding Rossmann-like Domain"/>
    <property type="match status" value="1"/>
</dbReference>
<dbReference type="InterPro" id="IPR020904">
    <property type="entry name" value="Sc_DH/Rdtase_CS"/>
</dbReference>
<name>A0ABZ2KJE1_9BACT</name>
<dbReference type="PANTHER" id="PTHR48107">
    <property type="entry name" value="NADPH-DEPENDENT ALDEHYDE REDUCTASE-LIKE PROTEIN, CHLOROPLASTIC-RELATED"/>
    <property type="match status" value="1"/>
</dbReference>